<evidence type="ECO:0000256" key="2">
    <source>
        <dbReference type="ARBA" id="ARBA00023125"/>
    </source>
</evidence>
<keyword evidence="10" id="KW-1185">Reference proteome</keyword>
<evidence type="ECO:0000256" key="1">
    <source>
        <dbReference type="ARBA" id="ARBA00004123"/>
    </source>
</evidence>
<dbReference type="PROSITE" id="PS00027">
    <property type="entry name" value="HOMEOBOX_1"/>
    <property type="match status" value="1"/>
</dbReference>
<dbReference type="InterPro" id="IPR009057">
    <property type="entry name" value="Homeodomain-like_sf"/>
</dbReference>
<keyword evidence="4 5" id="KW-0539">Nucleus</keyword>
<feature type="DNA-binding region" description="Homeobox" evidence="5">
    <location>
        <begin position="95"/>
        <end position="154"/>
    </location>
</feature>
<dbReference type="AlphaFoldDB" id="A0A9P0HJM7"/>
<evidence type="ECO:0000313" key="10">
    <source>
        <dbReference type="Proteomes" id="UP001152798"/>
    </source>
</evidence>
<dbReference type="InterPro" id="IPR042191">
    <property type="entry name" value="GSH1/2"/>
</dbReference>
<evidence type="ECO:0000313" key="9">
    <source>
        <dbReference type="EMBL" id="CAH1402917.1"/>
    </source>
</evidence>
<name>A0A9P0HJM7_NEZVI</name>
<keyword evidence="2 5" id="KW-0238">DNA-binding</keyword>
<feature type="domain" description="Homeobox" evidence="8">
    <location>
        <begin position="93"/>
        <end position="153"/>
    </location>
</feature>
<proteinExistence type="predicted"/>
<dbReference type="PANTHER" id="PTHR47421">
    <property type="entry name" value="GS HOMEOBOX 2"/>
    <property type="match status" value="1"/>
</dbReference>
<sequence length="168" mass="19336">MSRSFFVDSLIAKPAPPPITSGGYFFSLVPPYYRPYWPTCWEPPEQCLPRRPRPLKGLPAPDLEPAVPHILKTETECSPPRKRSLSEDGSEESSSKRIRTAFTSTQLLELEREFSSNMYLSRLRRIEIATCLRLSEKQVKIWFQNRRVKAKKEESAGGPEAHRCNCLR</sequence>
<gene>
    <name evidence="9" type="ORF">NEZAVI_LOCUS11624</name>
</gene>
<keyword evidence="3 5" id="KW-0371">Homeobox</keyword>
<dbReference type="PANTHER" id="PTHR47421:SF1">
    <property type="entry name" value="GS HOMEOBOX 2"/>
    <property type="match status" value="1"/>
</dbReference>
<dbReference type="SUPFAM" id="SSF46689">
    <property type="entry name" value="Homeodomain-like"/>
    <property type="match status" value="1"/>
</dbReference>
<dbReference type="Proteomes" id="UP001152798">
    <property type="component" value="Chromosome 5"/>
</dbReference>
<evidence type="ECO:0000256" key="7">
    <source>
        <dbReference type="SAM" id="MobiDB-lite"/>
    </source>
</evidence>
<dbReference type="PROSITE" id="PS50071">
    <property type="entry name" value="HOMEOBOX_2"/>
    <property type="match status" value="1"/>
</dbReference>
<dbReference type="PRINTS" id="PR00024">
    <property type="entry name" value="HOMEOBOX"/>
</dbReference>
<accession>A0A9P0HJM7</accession>
<reference evidence="9" key="1">
    <citation type="submission" date="2022-01" db="EMBL/GenBank/DDBJ databases">
        <authorList>
            <person name="King R."/>
        </authorList>
    </citation>
    <scope>NUCLEOTIDE SEQUENCE</scope>
</reference>
<dbReference type="GO" id="GO:0005634">
    <property type="term" value="C:nucleus"/>
    <property type="evidence" value="ECO:0007669"/>
    <property type="project" value="UniProtKB-SubCell"/>
</dbReference>
<protein>
    <recommendedName>
        <fullName evidence="8">Homeobox domain-containing protein</fullName>
    </recommendedName>
</protein>
<dbReference type="InterPro" id="IPR020479">
    <property type="entry name" value="HD_metazoa"/>
</dbReference>
<dbReference type="CDD" id="cd00086">
    <property type="entry name" value="homeodomain"/>
    <property type="match status" value="1"/>
</dbReference>
<dbReference type="Gene3D" id="1.10.10.60">
    <property type="entry name" value="Homeodomain-like"/>
    <property type="match status" value="1"/>
</dbReference>
<feature type="region of interest" description="Disordered" evidence="7">
    <location>
        <begin position="69"/>
        <end position="97"/>
    </location>
</feature>
<evidence type="ECO:0000256" key="5">
    <source>
        <dbReference type="PROSITE-ProRule" id="PRU00108"/>
    </source>
</evidence>
<organism evidence="9 10">
    <name type="scientific">Nezara viridula</name>
    <name type="common">Southern green stink bug</name>
    <name type="synonym">Cimex viridulus</name>
    <dbReference type="NCBI Taxonomy" id="85310"/>
    <lineage>
        <taxon>Eukaryota</taxon>
        <taxon>Metazoa</taxon>
        <taxon>Ecdysozoa</taxon>
        <taxon>Arthropoda</taxon>
        <taxon>Hexapoda</taxon>
        <taxon>Insecta</taxon>
        <taxon>Pterygota</taxon>
        <taxon>Neoptera</taxon>
        <taxon>Paraneoptera</taxon>
        <taxon>Hemiptera</taxon>
        <taxon>Heteroptera</taxon>
        <taxon>Panheteroptera</taxon>
        <taxon>Pentatomomorpha</taxon>
        <taxon>Pentatomoidea</taxon>
        <taxon>Pentatomidae</taxon>
        <taxon>Pentatominae</taxon>
        <taxon>Nezara</taxon>
    </lineage>
</organism>
<dbReference type="EMBL" id="OV725081">
    <property type="protein sequence ID" value="CAH1402917.1"/>
    <property type="molecule type" value="Genomic_DNA"/>
</dbReference>
<dbReference type="InterPro" id="IPR017970">
    <property type="entry name" value="Homeobox_CS"/>
</dbReference>
<dbReference type="Pfam" id="PF00046">
    <property type="entry name" value="Homeodomain"/>
    <property type="match status" value="1"/>
</dbReference>
<dbReference type="OrthoDB" id="6159439at2759"/>
<evidence type="ECO:0000256" key="6">
    <source>
        <dbReference type="RuleBase" id="RU000682"/>
    </source>
</evidence>
<dbReference type="InterPro" id="IPR001356">
    <property type="entry name" value="HD"/>
</dbReference>
<evidence type="ECO:0000259" key="8">
    <source>
        <dbReference type="PROSITE" id="PS50071"/>
    </source>
</evidence>
<dbReference type="SMART" id="SM00389">
    <property type="entry name" value="HOX"/>
    <property type="match status" value="1"/>
</dbReference>
<dbReference type="GO" id="GO:1990837">
    <property type="term" value="F:sequence-specific double-stranded DNA binding"/>
    <property type="evidence" value="ECO:0007669"/>
    <property type="project" value="TreeGrafter"/>
</dbReference>
<dbReference type="GO" id="GO:0000981">
    <property type="term" value="F:DNA-binding transcription factor activity, RNA polymerase II-specific"/>
    <property type="evidence" value="ECO:0007669"/>
    <property type="project" value="InterPro"/>
</dbReference>
<evidence type="ECO:0000256" key="4">
    <source>
        <dbReference type="ARBA" id="ARBA00023242"/>
    </source>
</evidence>
<comment type="subcellular location">
    <subcellularLocation>
        <location evidence="1 5 6">Nucleus</location>
    </subcellularLocation>
</comment>
<evidence type="ECO:0000256" key="3">
    <source>
        <dbReference type="ARBA" id="ARBA00023155"/>
    </source>
</evidence>